<dbReference type="PANTHER" id="PTHR30473:SF1">
    <property type="entry name" value="PHOH-LIKE PROTEIN"/>
    <property type="match status" value="1"/>
</dbReference>
<keyword evidence="5" id="KW-0067">ATP-binding</keyword>
<dbReference type="InterPro" id="IPR027417">
    <property type="entry name" value="P-loop_NTPase"/>
</dbReference>
<evidence type="ECO:0000313" key="8">
    <source>
        <dbReference type="EMBL" id="AEJ19373.1"/>
    </source>
</evidence>
<keyword evidence="4" id="KW-0547">Nucleotide-binding</keyword>
<dbReference type="KEGG" id="scd:Spica_1227"/>
<name>F8F1N9_GRAC1</name>
<organism evidence="8 9">
    <name type="scientific">Gracilinema caldarium (strain ATCC 51460 / DSM 7334 / H1)</name>
    <name type="common">Treponema caldarium</name>
    <dbReference type="NCBI Taxonomy" id="744872"/>
    <lineage>
        <taxon>Bacteria</taxon>
        <taxon>Pseudomonadati</taxon>
        <taxon>Spirochaetota</taxon>
        <taxon>Spirochaetia</taxon>
        <taxon>Spirochaetales</taxon>
        <taxon>Breznakiellaceae</taxon>
        <taxon>Gracilinema</taxon>
    </lineage>
</organism>
<evidence type="ECO:0000256" key="6">
    <source>
        <dbReference type="ARBA" id="ARBA00039970"/>
    </source>
</evidence>
<dbReference type="FunFam" id="3.40.50.300:FF:000013">
    <property type="entry name" value="PhoH family ATPase"/>
    <property type="match status" value="1"/>
</dbReference>
<feature type="domain" description="PhoH-like protein" evidence="7">
    <location>
        <begin position="135"/>
        <end position="338"/>
    </location>
</feature>
<evidence type="ECO:0000313" key="9">
    <source>
        <dbReference type="Proteomes" id="UP000000503"/>
    </source>
</evidence>
<keyword evidence="9" id="KW-1185">Reference proteome</keyword>
<sequence>MMPLTLWATLYTLSQEVPLGSSITIVLDSQDIASGVCGANDSNLRVIEHTLGGHIATRGNELRLENCDELLQSRIKMIIDHLIDAVRKGEHPSPEYVRSLTLSMQNDQSESYNVTKVLDPLRESVIQIPNGFGRVYPRTLNQAVYIQGIRTNEIVFCIGPAGTGKTFLAVAEALRQVLSKKRRKLVLTRPVVEAGESLGFLPGDLAQKINPYLRPLYDAMEALVPYETIRRMEDNRAIEIAPLAYMRGRSLNDCIVILDEAQNTTKEQMKMFLTRIGEGSQAIITGDTTQIDLPRRNDSGLLHAISLLHHVDGLHFSYLNTADVVRNPLIKKIIQAYDNESK</sequence>
<dbReference type="STRING" id="744872.Spica_1227"/>
<proteinExistence type="inferred from homology"/>
<keyword evidence="3" id="KW-0963">Cytoplasm</keyword>
<evidence type="ECO:0000256" key="5">
    <source>
        <dbReference type="ARBA" id="ARBA00022840"/>
    </source>
</evidence>
<comment type="subcellular location">
    <subcellularLocation>
        <location evidence="1">Cytoplasm</location>
    </subcellularLocation>
</comment>
<dbReference type="InterPro" id="IPR051451">
    <property type="entry name" value="PhoH2-like"/>
</dbReference>
<dbReference type="HOGENOM" id="CLU_051654_0_0_12"/>
<dbReference type="InterPro" id="IPR003714">
    <property type="entry name" value="PhoH"/>
</dbReference>
<dbReference type="EMBL" id="CP002868">
    <property type="protein sequence ID" value="AEJ19373.1"/>
    <property type="molecule type" value="Genomic_DNA"/>
</dbReference>
<dbReference type="Gene3D" id="3.40.50.300">
    <property type="entry name" value="P-loop containing nucleotide triphosphate hydrolases"/>
    <property type="match status" value="1"/>
</dbReference>
<evidence type="ECO:0000256" key="1">
    <source>
        <dbReference type="ARBA" id="ARBA00004496"/>
    </source>
</evidence>
<dbReference type="GO" id="GO:0005524">
    <property type="term" value="F:ATP binding"/>
    <property type="evidence" value="ECO:0007669"/>
    <property type="project" value="UniProtKB-KW"/>
</dbReference>
<reference evidence="9" key="1">
    <citation type="journal article" date="2013" name="Stand. Genomic Sci.">
        <title>Genome sequence of the thermophilic fresh-water bacterium Spirochaeta caldaria type strain (H1(T)), reclassification of Spirochaeta caldaria, Spirochaeta stenostrepta, and Spirochaeta zuelzerae in the genus Treponema as Treponema caldaria comb. nov., Treponema stenostrepta comb. nov., and Treponema zuelzerae comb. nov., and emendation of the genus Treponema.</title>
        <authorList>
            <person name="Abt B."/>
            <person name="Goker M."/>
            <person name="Scheuner C."/>
            <person name="Han C."/>
            <person name="Lu M."/>
            <person name="Misra M."/>
            <person name="Lapidus A."/>
            <person name="Nolan M."/>
            <person name="Lucas S."/>
            <person name="Hammon N."/>
            <person name="Deshpande S."/>
            <person name="Cheng J.F."/>
            <person name="Tapia R."/>
            <person name="Goodwin L.A."/>
            <person name="Pitluck S."/>
            <person name="Liolios K."/>
            <person name="Pagani I."/>
            <person name="Ivanova N."/>
            <person name="Mavromatis K."/>
            <person name="Mikhailova N."/>
            <person name="Huntemann M."/>
            <person name="Pati A."/>
            <person name="Chen A."/>
            <person name="Palaniappan K."/>
            <person name="Land M."/>
            <person name="Hauser L."/>
            <person name="Jeffries C.D."/>
            <person name="Rohde M."/>
            <person name="Spring S."/>
            <person name="Gronow S."/>
            <person name="Detter J.C."/>
            <person name="Bristow J."/>
            <person name="Eisen J.A."/>
            <person name="Markowitz V."/>
            <person name="Hugenholtz P."/>
            <person name="Kyrpides N.C."/>
            <person name="Woyke T."/>
            <person name="Klenk H.P."/>
        </authorList>
    </citation>
    <scope>NUCLEOTIDE SEQUENCE</scope>
    <source>
        <strain evidence="9">ATCC 51460 / DSM 7334 / H1</strain>
    </source>
</reference>
<protein>
    <recommendedName>
        <fullName evidence="6">PhoH-like protein</fullName>
    </recommendedName>
</protein>
<dbReference type="PANTHER" id="PTHR30473">
    <property type="entry name" value="PROTEIN PHOH"/>
    <property type="match status" value="1"/>
</dbReference>
<dbReference type="eggNOG" id="COG1702">
    <property type="taxonomic scope" value="Bacteria"/>
</dbReference>
<gene>
    <name evidence="8" type="ordered locus">Spica_1227</name>
</gene>
<evidence type="ECO:0000256" key="3">
    <source>
        <dbReference type="ARBA" id="ARBA00022490"/>
    </source>
</evidence>
<evidence type="ECO:0000256" key="4">
    <source>
        <dbReference type="ARBA" id="ARBA00022741"/>
    </source>
</evidence>
<dbReference type="GO" id="GO:0005829">
    <property type="term" value="C:cytosol"/>
    <property type="evidence" value="ECO:0007669"/>
    <property type="project" value="TreeGrafter"/>
</dbReference>
<dbReference type="SUPFAM" id="SSF52540">
    <property type="entry name" value="P-loop containing nucleoside triphosphate hydrolases"/>
    <property type="match status" value="1"/>
</dbReference>
<dbReference type="Pfam" id="PF02562">
    <property type="entry name" value="PhoH"/>
    <property type="match status" value="1"/>
</dbReference>
<dbReference type="Proteomes" id="UP000000503">
    <property type="component" value="Chromosome"/>
</dbReference>
<comment type="similarity">
    <text evidence="2">Belongs to the PhoH family.</text>
</comment>
<evidence type="ECO:0000256" key="2">
    <source>
        <dbReference type="ARBA" id="ARBA00010393"/>
    </source>
</evidence>
<dbReference type="AlphaFoldDB" id="F8F1N9"/>
<accession>F8F1N9</accession>
<evidence type="ECO:0000259" key="7">
    <source>
        <dbReference type="Pfam" id="PF02562"/>
    </source>
</evidence>